<organism evidence="2 3">
    <name type="scientific">Lactobacillus crispatus</name>
    <dbReference type="NCBI Taxonomy" id="47770"/>
    <lineage>
        <taxon>Bacteria</taxon>
        <taxon>Bacillati</taxon>
        <taxon>Bacillota</taxon>
        <taxon>Bacilli</taxon>
        <taxon>Lactobacillales</taxon>
        <taxon>Lactobacillaceae</taxon>
        <taxon>Lactobacillus</taxon>
    </lineage>
</organism>
<comment type="caution">
    <text evidence="2">The sequence shown here is derived from an EMBL/GenBank/DDBJ whole genome shotgun (WGS) entry which is preliminary data.</text>
</comment>
<reference evidence="2 3" key="1">
    <citation type="submission" date="2017-12" db="EMBL/GenBank/DDBJ databases">
        <title>Phylogenetic diversity of female urinary microbiome.</title>
        <authorList>
            <person name="Thomas-White K."/>
            <person name="Wolfe A.J."/>
        </authorList>
    </citation>
    <scope>NUCLEOTIDE SEQUENCE [LARGE SCALE GENOMIC DNA]</scope>
    <source>
        <strain evidence="2 3">UMB0085</strain>
    </source>
</reference>
<feature type="domain" description="Anti-CBASS protein Acb1-like N-terminal" evidence="1">
    <location>
        <begin position="34"/>
        <end position="383"/>
    </location>
</feature>
<sequence>MDYESKGVTPSRFGDTSSFISTKFLDRKYNYKQADHLFKSNALANRIARLPAETATRNGWRLVINNNDEKQLIYQTALDALTPKEKIADEITYRNIGGDAYLNVNVDEKHRTSLEQPLDPHNILKVNSINAFSQMHVKANQICNDPTLENFGKEEKLVLEGLSDGSDDNSKEPESITIDSSRYRHISLDKMEDDTTGTSLLMRCYDQIKTLDTGLYSTGKMLYEYNMKVWKNDAYFDLSDDDQRKTDHRMSRGMSTESLVVVGHDDDLEKVSNNPGGIDSLFSFAWQQLSTATGIPKSILMGEQAGTLAGASQDVVNYYDSIGALQEQVIKPQLEWLVKLLMWSENVGGGSEDPDSLDWHIEFYPLQRLTDSEKIDNLGKLSTALSTAINGGFLTTDEAHDILLQQTTNESIPIQLTGDSADDDITDQDRKSFAKEKARIEKHLTGAKNHGKKT</sequence>
<evidence type="ECO:0000313" key="3">
    <source>
        <dbReference type="Proteomes" id="UP000235119"/>
    </source>
</evidence>
<dbReference type="InterPro" id="IPR006445">
    <property type="entry name" value="Phage-assoc_HI1409"/>
</dbReference>
<evidence type="ECO:0000259" key="1">
    <source>
        <dbReference type="Pfam" id="PF06381"/>
    </source>
</evidence>
<dbReference type="Proteomes" id="UP000235119">
    <property type="component" value="Unassembled WGS sequence"/>
</dbReference>
<name>A0A2N5KYQ8_9LACO</name>
<dbReference type="AlphaFoldDB" id="A0A2N5KYQ8"/>
<protein>
    <submittedName>
        <fullName evidence="2">DUF1073 domain-containing protein</fullName>
    </submittedName>
</protein>
<proteinExistence type="predicted"/>
<accession>A0A2N5KYQ8</accession>
<evidence type="ECO:0000313" key="2">
    <source>
        <dbReference type="EMBL" id="PLT11391.1"/>
    </source>
</evidence>
<gene>
    <name evidence="2" type="ORF">CYJ79_05255</name>
</gene>
<dbReference type="Pfam" id="PF06381">
    <property type="entry name" value="Phage_portal_3"/>
    <property type="match status" value="1"/>
</dbReference>
<dbReference type="NCBIfam" id="TIGR01555">
    <property type="entry name" value="phge_rel_HI1409"/>
    <property type="match status" value="1"/>
</dbReference>
<dbReference type="InterPro" id="IPR024459">
    <property type="entry name" value="Acb1-like_N"/>
</dbReference>
<dbReference type="EMBL" id="PKIW01000020">
    <property type="protein sequence ID" value="PLT11391.1"/>
    <property type="molecule type" value="Genomic_DNA"/>
</dbReference>